<accession>A0A0G4HBW2</accession>
<reference evidence="1" key="1">
    <citation type="submission" date="2014-11" db="EMBL/GenBank/DDBJ databases">
        <authorList>
            <person name="Otto D Thomas"/>
            <person name="Naeem Raeece"/>
        </authorList>
    </citation>
    <scope>NUCLEOTIDE SEQUENCE</scope>
</reference>
<sequence length="230" mass="25307">MLSNFLDRHDAVAPVRAFLSLRDGCRLASCSPSLVVPLFSSLTIEVVVSPTGIPTGKELKVEPLCSLARPRFLLKRRNGLLNFEETRRHLVAALTGQKGTETAESLSSSLRVRLLKVFSSQLKREGNSPELLRAVETLVVESGGRCPNTAELKEMKNLQTLVLRGKGAQLGMRANLNPSRLPNLRRLAIQFGVEDEKTAAKNSGGAYDLPGVHETCSALAVFRRRHRDKR</sequence>
<gene>
    <name evidence="1" type="ORF">Cvel_25935</name>
</gene>
<dbReference type="AlphaFoldDB" id="A0A0G4HBW2"/>
<dbReference type="VEuPathDB" id="CryptoDB:Cvel_25935"/>
<evidence type="ECO:0000313" key="1">
    <source>
        <dbReference type="EMBL" id="CEM41303.1"/>
    </source>
</evidence>
<protein>
    <submittedName>
        <fullName evidence="1">Uncharacterized protein</fullName>
    </submittedName>
</protein>
<dbReference type="EMBL" id="CDMZ01002206">
    <property type="protein sequence ID" value="CEM41303.1"/>
    <property type="molecule type" value="Genomic_DNA"/>
</dbReference>
<name>A0A0G4HBW2_9ALVE</name>
<organism evidence="1">
    <name type="scientific">Chromera velia CCMP2878</name>
    <dbReference type="NCBI Taxonomy" id="1169474"/>
    <lineage>
        <taxon>Eukaryota</taxon>
        <taxon>Sar</taxon>
        <taxon>Alveolata</taxon>
        <taxon>Colpodellida</taxon>
        <taxon>Chromeraceae</taxon>
        <taxon>Chromera</taxon>
    </lineage>
</organism>
<proteinExistence type="predicted"/>